<dbReference type="PRINTS" id="PR00967">
    <property type="entry name" value="ONCOGENEAML1"/>
</dbReference>
<dbReference type="GO" id="GO:0005634">
    <property type="term" value="C:nucleus"/>
    <property type="evidence" value="ECO:0007669"/>
    <property type="project" value="UniProtKB-SubCell"/>
</dbReference>
<dbReference type="PANTHER" id="PTHR11950:SF31">
    <property type="entry name" value="SEGMENTATION PROTEIN RUNT"/>
    <property type="match status" value="1"/>
</dbReference>
<protein>
    <recommendedName>
        <fullName evidence="6">Runt domain-containing protein</fullName>
    </recommendedName>
</protein>
<comment type="caution">
    <text evidence="7">The sequence shown here is derived from an EMBL/GenBank/DDBJ whole genome shotgun (WGS) entry which is preliminary data.</text>
</comment>
<accession>A0AAV2AYY9</accession>
<evidence type="ECO:0000256" key="3">
    <source>
        <dbReference type="ARBA" id="ARBA00023163"/>
    </source>
</evidence>
<dbReference type="Proteomes" id="UP001497382">
    <property type="component" value="Unassembled WGS sequence"/>
</dbReference>
<evidence type="ECO:0000256" key="5">
    <source>
        <dbReference type="SAM" id="MobiDB-lite"/>
    </source>
</evidence>
<dbReference type="GO" id="GO:0000981">
    <property type="term" value="F:DNA-binding transcription factor activity, RNA polymerase II-specific"/>
    <property type="evidence" value="ECO:0007669"/>
    <property type="project" value="TreeGrafter"/>
</dbReference>
<keyword evidence="4" id="KW-0539">Nucleus</keyword>
<keyword evidence="3" id="KW-0804">Transcription</keyword>
<dbReference type="InterPro" id="IPR008967">
    <property type="entry name" value="p53-like_TF_DNA-bd_sf"/>
</dbReference>
<feature type="compositionally biased region" description="Polar residues" evidence="5">
    <location>
        <begin position="21"/>
        <end position="38"/>
    </location>
</feature>
<evidence type="ECO:0000256" key="4">
    <source>
        <dbReference type="ARBA" id="ARBA00023242"/>
    </source>
</evidence>
<dbReference type="GO" id="GO:0001709">
    <property type="term" value="P:cell fate determination"/>
    <property type="evidence" value="ECO:0007669"/>
    <property type="project" value="UniProtKB-ARBA"/>
</dbReference>
<keyword evidence="8" id="KW-1185">Reference proteome</keyword>
<dbReference type="InterPro" id="IPR013524">
    <property type="entry name" value="Runt_dom"/>
</dbReference>
<keyword evidence="2" id="KW-0805">Transcription regulation</keyword>
<sequence>MPVNYQHILYFLKTCNEQKKPNLSSGRNKSTLPQTRNLTLLPLGDLSSKKTHPKQPIPATLRATSLNWLARADRERHQLRQGAPTRSAAKRPPFSRMHVPTRVAAMTEFVDRGLCEVLGEHPGELVRTAAPNILCTVLPAHWRSNKTLPVAFKVVILGEVVDGTAVTIRAGNDENYCGEMRNSTAVVKNQIAKFNDLRFVGRSGRGKSFTLVITVSSNPPQVATYNKAIKITVDGPREPRRQHHHHLRAFATAFGQRSPFFDPRLVDPLREWERFRRKTAEQWALDLPRRIGATPSDLSQTFNFAAGDHPHWLTYNAHYSPYFTSAAFRGAGFAGYTIDSAFTATTASSQDAHLSTLTDPNTSPDSTPTNGTSQLHPSSAFTFKPFLDNLNQAKSELSACRPLNSSPSSATSAATSESNQGPLSVEAGKIPVSNTSLPVPRTNIPVLPGASTSTISVNHASYLLASQSYYGSNGTAGGPGMYLGPSMVPPSLLYPQLYQQSHLHPSIHLLGNDARNSYDLAAAMAAQHEEAQQISNTELLNKELQSPSSDEPRSDGSGANGHESLPNARERLDALRLNALPSQRTAQSDVATVWRPY</sequence>
<feature type="region of interest" description="Disordered" evidence="5">
    <location>
        <begin position="19"/>
        <end position="56"/>
    </location>
</feature>
<dbReference type="Gene3D" id="2.60.40.720">
    <property type="match status" value="1"/>
</dbReference>
<dbReference type="EMBL" id="CAXIEN010000238">
    <property type="protein sequence ID" value="CAL1288842.1"/>
    <property type="molecule type" value="Genomic_DNA"/>
</dbReference>
<dbReference type="Pfam" id="PF00853">
    <property type="entry name" value="Runt"/>
    <property type="match status" value="1"/>
</dbReference>
<gene>
    <name evidence="7" type="ORF">LARSCL_LOCUS15587</name>
</gene>
<reference evidence="7 8" key="1">
    <citation type="submission" date="2024-04" db="EMBL/GenBank/DDBJ databases">
        <authorList>
            <person name="Rising A."/>
            <person name="Reimegard J."/>
            <person name="Sonavane S."/>
            <person name="Akerstrom W."/>
            <person name="Nylinder S."/>
            <person name="Hedman E."/>
            <person name="Kallberg Y."/>
        </authorList>
    </citation>
    <scope>NUCLEOTIDE SEQUENCE [LARGE SCALE GENOMIC DNA]</scope>
</reference>
<comment type="subcellular location">
    <subcellularLocation>
        <location evidence="1">Nucleus</location>
    </subcellularLocation>
</comment>
<feature type="region of interest" description="Disordered" evidence="5">
    <location>
        <begin position="399"/>
        <end position="436"/>
    </location>
</feature>
<feature type="region of interest" description="Disordered" evidence="5">
    <location>
        <begin position="542"/>
        <end position="575"/>
    </location>
</feature>
<evidence type="ECO:0000256" key="1">
    <source>
        <dbReference type="ARBA" id="ARBA00004123"/>
    </source>
</evidence>
<dbReference type="FunFam" id="2.60.40.720:FF:000001">
    <property type="entry name" value="Runt-related transcription factor"/>
    <property type="match status" value="1"/>
</dbReference>
<dbReference type="InterPro" id="IPR000040">
    <property type="entry name" value="AML1_Runt"/>
</dbReference>
<dbReference type="InterPro" id="IPR012346">
    <property type="entry name" value="p53/RUNT-type_TF_DNA-bd_sf"/>
</dbReference>
<evidence type="ECO:0000256" key="2">
    <source>
        <dbReference type="ARBA" id="ARBA00023015"/>
    </source>
</evidence>
<dbReference type="AlphaFoldDB" id="A0AAV2AYY9"/>
<feature type="region of interest" description="Disordered" evidence="5">
    <location>
        <begin position="353"/>
        <end position="375"/>
    </location>
</feature>
<proteinExistence type="predicted"/>
<dbReference type="SUPFAM" id="SSF49417">
    <property type="entry name" value="p53-like transcription factors"/>
    <property type="match status" value="1"/>
</dbReference>
<feature type="compositionally biased region" description="Low complexity" evidence="5">
    <location>
        <begin position="405"/>
        <end position="418"/>
    </location>
</feature>
<evidence type="ECO:0000259" key="6">
    <source>
        <dbReference type="PROSITE" id="PS51062"/>
    </source>
</evidence>
<dbReference type="GO" id="GO:0000978">
    <property type="term" value="F:RNA polymerase II cis-regulatory region sequence-specific DNA binding"/>
    <property type="evidence" value="ECO:0007669"/>
    <property type="project" value="TreeGrafter"/>
</dbReference>
<evidence type="ECO:0000313" key="8">
    <source>
        <dbReference type="Proteomes" id="UP001497382"/>
    </source>
</evidence>
<dbReference type="PROSITE" id="PS51062">
    <property type="entry name" value="RUNT"/>
    <property type="match status" value="1"/>
</dbReference>
<name>A0AAV2AYY9_9ARAC</name>
<feature type="compositionally biased region" description="Low complexity" evidence="5">
    <location>
        <begin position="355"/>
        <end position="373"/>
    </location>
</feature>
<dbReference type="GO" id="GO:0005524">
    <property type="term" value="F:ATP binding"/>
    <property type="evidence" value="ECO:0007669"/>
    <property type="project" value="InterPro"/>
</dbReference>
<dbReference type="PANTHER" id="PTHR11950">
    <property type="entry name" value="RUNT RELATED"/>
    <property type="match status" value="1"/>
</dbReference>
<organism evidence="7 8">
    <name type="scientific">Larinioides sclopetarius</name>
    <dbReference type="NCBI Taxonomy" id="280406"/>
    <lineage>
        <taxon>Eukaryota</taxon>
        <taxon>Metazoa</taxon>
        <taxon>Ecdysozoa</taxon>
        <taxon>Arthropoda</taxon>
        <taxon>Chelicerata</taxon>
        <taxon>Arachnida</taxon>
        <taxon>Araneae</taxon>
        <taxon>Araneomorphae</taxon>
        <taxon>Entelegynae</taxon>
        <taxon>Araneoidea</taxon>
        <taxon>Araneidae</taxon>
        <taxon>Larinioides</taxon>
    </lineage>
</organism>
<evidence type="ECO:0000313" key="7">
    <source>
        <dbReference type="EMBL" id="CAL1288842.1"/>
    </source>
</evidence>
<feature type="domain" description="Runt" evidence="6">
    <location>
        <begin position="113"/>
        <end position="241"/>
    </location>
</feature>